<dbReference type="InterPro" id="IPR036388">
    <property type="entry name" value="WH-like_DNA-bd_sf"/>
</dbReference>
<evidence type="ECO:0000256" key="1">
    <source>
        <dbReference type="SAM" id="MobiDB-lite"/>
    </source>
</evidence>
<dbReference type="GO" id="GO:0031507">
    <property type="term" value="P:heterochromatin formation"/>
    <property type="evidence" value="ECO:0007669"/>
    <property type="project" value="TreeGrafter"/>
</dbReference>
<evidence type="ECO:0000313" key="4">
    <source>
        <dbReference type="Proteomes" id="UP000193380"/>
    </source>
</evidence>
<feature type="compositionally biased region" description="Basic and acidic residues" evidence="1">
    <location>
        <begin position="250"/>
        <end position="265"/>
    </location>
</feature>
<feature type="compositionally biased region" description="Basic residues" evidence="1">
    <location>
        <begin position="269"/>
        <end position="279"/>
    </location>
</feature>
<dbReference type="SMR" id="A0A060XYS9"/>
<evidence type="ECO:0000313" key="3">
    <source>
        <dbReference type="EMBL" id="CDQ84631.1"/>
    </source>
</evidence>
<organism evidence="3 4">
    <name type="scientific">Oncorhynchus mykiss</name>
    <name type="common">Rainbow trout</name>
    <name type="synonym">Salmo gairdneri</name>
    <dbReference type="NCBI Taxonomy" id="8022"/>
    <lineage>
        <taxon>Eukaryota</taxon>
        <taxon>Metazoa</taxon>
        <taxon>Chordata</taxon>
        <taxon>Craniata</taxon>
        <taxon>Vertebrata</taxon>
        <taxon>Euteleostomi</taxon>
        <taxon>Actinopterygii</taxon>
        <taxon>Neopterygii</taxon>
        <taxon>Teleostei</taxon>
        <taxon>Protacanthopterygii</taxon>
        <taxon>Salmoniformes</taxon>
        <taxon>Salmonidae</taxon>
        <taxon>Salmoninae</taxon>
        <taxon>Oncorhynchus</taxon>
    </lineage>
</organism>
<feature type="domain" description="BAH" evidence="2">
    <location>
        <begin position="831"/>
        <end position="978"/>
    </location>
</feature>
<dbReference type="InterPro" id="IPR001025">
    <property type="entry name" value="BAH_dom"/>
</dbReference>
<feature type="region of interest" description="Disordered" evidence="1">
    <location>
        <begin position="717"/>
        <end position="792"/>
    </location>
</feature>
<reference evidence="3" key="2">
    <citation type="submission" date="2014-03" db="EMBL/GenBank/DDBJ databases">
        <authorList>
            <person name="Genoscope - CEA"/>
        </authorList>
    </citation>
    <scope>NUCLEOTIDE SEQUENCE</scope>
</reference>
<dbReference type="EMBL" id="FR906501">
    <property type="protein sequence ID" value="CDQ84631.1"/>
    <property type="molecule type" value="Genomic_DNA"/>
</dbReference>
<dbReference type="PANTHER" id="PTHR46576">
    <property type="entry name" value="BROMO ADJACENT HOMOLOGY DOMAIN-CONTAINING 1 PROTEIN"/>
    <property type="match status" value="1"/>
</dbReference>
<dbReference type="Gene3D" id="1.10.10.10">
    <property type="entry name" value="Winged helix-like DNA-binding domain superfamily/Winged helix DNA-binding domain"/>
    <property type="match status" value="1"/>
</dbReference>
<dbReference type="PaxDb" id="8022-A0A060XYS9"/>
<reference evidence="3" key="1">
    <citation type="journal article" date="2014" name="Nat. Commun.">
        <title>The rainbow trout genome provides novel insights into evolution after whole-genome duplication in vertebrates.</title>
        <authorList>
            <person name="Berthelot C."/>
            <person name="Brunet F."/>
            <person name="Chalopin D."/>
            <person name="Juanchich A."/>
            <person name="Bernard M."/>
            <person name="Noel B."/>
            <person name="Bento P."/>
            <person name="Da Silva C."/>
            <person name="Labadie K."/>
            <person name="Alberti A."/>
            <person name="Aury J.M."/>
            <person name="Louis A."/>
            <person name="Dehais P."/>
            <person name="Bardou P."/>
            <person name="Montfort J."/>
            <person name="Klopp C."/>
            <person name="Cabau C."/>
            <person name="Gaspin C."/>
            <person name="Thorgaard G.H."/>
            <person name="Boussaha M."/>
            <person name="Quillet E."/>
            <person name="Guyomard R."/>
            <person name="Galiana D."/>
            <person name="Bobe J."/>
            <person name="Volff J.N."/>
            <person name="Genet C."/>
            <person name="Wincker P."/>
            <person name="Jaillon O."/>
            <person name="Roest Crollius H."/>
            <person name="Guiguen Y."/>
        </authorList>
    </citation>
    <scope>NUCLEOTIDE SEQUENCE [LARGE SCALE GENOMIC DNA]</scope>
</reference>
<dbReference type="SUPFAM" id="SSF46689">
    <property type="entry name" value="Homeodomain-like"/>
    <property type="match status" value="1"/>
</dbReference>
<dbReference type="GO" id="GO:0003682">
    <property type="term" value="F:chromatin binding"/>
    <property type="evidence" value="ECO:0007669"/>
    <property type="project" value="InterPro"/>
</dbReference>
<dbReference type="GO" id="GO:0045892">
    <property type="term" value="P:negative regulation of DNA-templated transcription"/>
    <property type="evidence" value="ECO:0007669"/>
    <property type="project" value="TreeGrafter"/>
</dbReference>
<gene>
    <name evidence="3" type="ORF">GSONMT00045019001</name>
</gene>
<accession>A0A060XYS9</accession>
<dbReference type="InterPro" id="IPR043151">
    <property type="entry name" value="BAH_sf"/>
</dbReference>
<feature type="compositionally biased region" description="Basic and acidic residues" evidence="1">
    <location>
        <begin position="179"/>
        <end position="193"/>
    </location>
</feature>
<evidence type="ECO:0000259" key="2">
    <source>
        <dbReference type="PROSITE" id="PS51038"/>
    </source>
</evidence>
<dbReference type="PDB" id="6URS">
    <property type="method" value="NMR"/>
    <property type="chains" value="A=1-53"/>
</dbReference>
<feature type="compositionally biased region" description="Polar residues" evidence="1">
    <location>
        <begin position="757"/>
        <end position="783"/>
    </location>
</feature>
<name>A0A060XYS9_ONCMY</name>
<dbReference type="PANTHER" id="PTHR46576:SF1">
    <property type="entry name" value="BROMO ADJACENT HOMOLOGY DOMAIN-CONTAINING 1 PROTEIN"/>
    <property type="match status" value="1"/>
</dbReference>
<feature type="region of interest" description="Disordered" evidence="1">
    <location>
        <begin position="230"/>
        <end position="298"/>
    </location>
</feature>
<dbReference type="SMART" id="SM00439">
    <property type="entry name" value="BAH"/>
    <property type="match status" value="1"/>
</dbReference>
<feature type="compositionally biased region" description="Basic and acidic residues" evidence="1">
    <location>
        <begin position="230"/>
        <end position="240"/>
    </location>
</feature>
<dbReference type="GO" id="GO:0005677">
    <property type="term" value="C:chromatin silencing complex"/>
    <property type="evidence" value="ECO:0007669"/>
    <property type="project" value="TreeGrafter"/>
</dbReference>
<protein>
    <recommendedName>
        <fullName evidence="2">BAH domain-containing protein</fullName>
    </recommendedName>
</protein>
<dbReference type="Pfam" id="PF01426">
    <property type="entry name" value="BAH"/>
    <property type="match status" value="1"/>
</dbReference>
<dbReference type="InterPro" id="IPR053032">
    <property type="entry name" value="BAH_domain-containing"/>
</dbReference>
<proteinExistence type="evidence at protein level"/>
<evidence type="ECO:0007829" key="5">
    <source>
        <dbReference type="PDB" id="6URS"/>
    </source>
</evidence>
<dbReference type="Proteomes" id="UP000193380">
    <property type="component" value="Unassembled WGS sequence"/>
</dbReference>
<feature type="region of interest" description="Disordered" evidence="1">
    <location>
        <begin position="128"/>
        <end position="218"/>
    </location>
</feature>
<reference evidence="5" key="3">
    <citation type="submission" date="2019-10" db="PDB data bank">
        <title>H19Y mutation in the primary DNA-recognition subdomain of the Sleeping Beauty transposase improves structural stability, transposon DNA-binding and transposition.</title>
        <authorList>
            <person name="Nesmelova I.V."/>
            <person name="Leighton G.O."/>
            <person name="Yan C."/>
            <person name="Lustig J."/>
            <person name="Corona R.I."/>
            <person name="Guo J.T."/>
            <person name="Ivics Z."/>
        </authorList>
    </citation>
    <scope>STRUCTURE BY NMR OF 1-53</scope>
</reference>
<keyword evidence="5" id="KW-0002">3D-structure</keyword>
<feature type="compositionally biased region" description="Basic residues" evidence="1">
    <location>
        <begin position="166"/>
        <end position="178"/>
    </location>
</feature>
<feature type="region of interest" description="Disordered" evidence="1">
    <location>
        <begin position="310"/>
        <end position="380"/>
    </location>
</feature>
<dbReference type="InterPro" id="IPR009057">
    <property type="entry name" value="Homeodomain-like_sf"/>
</dbReference>
<dbReference type="InterPro" id="IPR057667">
    <property type="entry name" value="HTH_SB"/>
</dbReference>
<dbReference type="GO" id="GO:0000976">
    <property type="term" value="F:transcription cis-regulatory region binding"/>
    <property type="evidence" value="ECO:0007669"/>
    <property type="project" value="TreeGrafter"/>
</dbReference>
<dbReference type="PROSITE" id="PS51038">
    <property type="entry name" value="BAH"/>
    <property type="match status" value="1"/>
</dbReference>
<dbReference type="Pfam" id="PF25787">
    <property type="entry name" value="HTH_SB"/>
    <property type="match status" value="1"/>
</dbReference>
<sequence>MGKSKEISQDLRKKIVDLHKSGSSLGAISKCLKVPRSSVQTIVRKYKHHGTTQPSYHLGRRRLLSPRDEHLWAELKKRVRAKRPTNPTQLHQLCQEEWAKIHPTYCGKLVEGYPKRLVVQHVMTHAQNKGSLSQSRSTVTQEHCPDRPHGETMGGAWPERTLRFGRTMKKGRTKRGRGGVKEMMDRREKTPERNRRRSRKSYPLRGRGGAPEEEGLSCHVLLTRLEKDIQEQEDTSERGNDSPTQPSVKPESRSKKLDKGKDKATGKVLAKKMIPKTKSKSTSDEQRSPFPEPRKRRLASLNAEAVNSLLLERPNETQPASKQARRQQDEPTSGESFLGTDAARRGVTGGPNAPRASSKASASHKPDPCQSSRKTKKKKEMMTLQMLHTPAPRRLAGLNAAALLKLTSTSATSKQRVKTTSTTTTMDCKATSTASVDVKQKQPQRRPNLKTQLIPEEVGCSACKKSNFKKPKVEWESGGCTHRLTKPGYQSRSMLAYPLKPVVKEEQVEAELSPYYCCPPEGSVEYCHRLALFLGQQAYADSEERPLNSALTSVKRECLVTSPSHPHSHAALTLSPHPCLCTADPACFSSYYVHIAHPTHPGAPSANLSSRPLNFGPSTLCPGRVSGSKLLGPPVSHSSTLAHPAFCGSVGTPCYSEACRVSGYTYRAMQPVNSRGCSFSTGCSGCTHSIKTEGYSSPQGDHNPSLLVSPSLPLSGCPLPTTPSSTQAKPRLLTPLSDRSVPQARLKLARECPQGSKPPNGSLSMGRTRLSQKQPVPTHNLSPAKQKRVSHRRATNGWLPVGVPTEKEVFIAGEDETALRQCYEGVQRDGEVIRVRDTVLLRAGPRKKSLPYVAKISALWEDPKSGELMMSLFWYYRPEHTQGVRDPSMHCEQVSSRLPPYCFLSSVSPSNEIFASRHQDENSVACIEDRCYVLPLAQYCRFCALVKRRAEGVPPGAARVVPCPSDFDPPDHRQVPADIDPELVYLCRHVYDFRYGRILKNLQ</sequence>
<dbReference type="STRING" id="8022.A0A060XYS9"/>
<feature type="compositionally biased region" description="Polar residues" evidence="1">
    <location>
        <begin position="128"/>
        <end position="141"/>
    </location>
</feature>
<feature type="compositionally biased region" description="Low complexity" evidence="1">
    <location>
        <begin position="717"/>
        <end position="726"/>
    </location>
</feature>
<dbReference type="AlphaFoldDB" id="A0A060XYS9"/>
<dbReference type="Gene3D" id="2.30.30.490">
    <property type="match status" value="1"/>
</dbReference>